<evidence type="ECO:0000313" key="2">
    <source>
        <dbReference type="Proteomes" id="UP000813462"/>
    </source>
</evidence>
<dbReference type="EMBL" id="JAEACU010000007">
    <property type="protein sequence ID" value="KAH7522062.1"/>
    <property type="molecule type" value="Genomic_DNA"/>
</dbReference>
<accession>A0A978V3X9</accession>
<dbReference type="Proteomes" id="UP000813462">
    <property type="component" value="Unassembled WGS sequence"/>
</dbReference>
<sequence length="501" mass="53257">MFLCQMDPELEAAKRNMKSSITLIGIANEAALELATNARDIHGAIDRAFVAASALSKEIMEKVNGDNAISKQAAIIQNLSEEFLGELEMARALLTVAQEAMGNHNYVVKVAKMATNKAFVTIAAAHLAMEASPPSLHKESMKQEINQKILFSLDNVQAKAKSAIWETYNATILLLQSATEAAGITRKLSGDVAFSTINGFEKYDDAASAITSLARHNTPTCHVLMYVKRIANDMMRQVVIGEVCLVGAARTAAALARAAVDTTLVALCAAAADTANQDAYNIAEDAYEAACAAAYEAEREATTAANLAPASAAIDIGEASTAVNNALLAFEAAKRAYQQDQETYANAIATANALHDNPDVDAAAKHAAANYANAAADAAENSTTAFKLDMATMEAAEACLNIIEFGPAEVPVTSIADALPMNVSRRGRNLYGIHSAQGFTNYWNSIEQKILSKGFNADNTNIRNAKGLVDQAIKLLGLVSTIAENAQWIADYVYKNRDIVG</sequence>
<protein>
    <submittedName>
        <fullName evidence="1">Uncharacterized protein</fullName>
    </submittedName>
</protein>
<organism evidence="1 2">
    <name type="scientific">Ziziphus jujuba var. spinosa</name>
    <dbReference type="NCBI Taxonomy" id="714518"/>
    <lineage>
        <taxon>Eukaryota</taxon>
        <taxon>Viridiplantae</taxon>
        <taxon>Streptophyta</taxon>
        <taxon>Embryophyta</taxon>
        <taxon>Tracheophyta</taxon>
        <taxon>Spermatophyta</taxon>
        <taxon>Magnoliopsida</taxon>
        <taxon>eudicotyledons</taxon>
        <taxon>Gunneridae</taxon>
        <taxon>Pentapetalae</taxon>
        <taxon>rosids</taxon>
        <taxon>fabids</taxon>
        <taxon>Rosales</taxon>
        <taxon>Rhamnaceae</taxon>
        <taxon>Paliureae</taxon>
        <taxon>Ziziphus</taxon>
    </lineage>
</organism>
<gene>
    <name evidence="1" type="ORF">FEM48_Zijuj07G0097900</name>
</gene>
<dbReference type="AlphaFoldDB" id="A0A978V3X9"/>
<evidence type="ECO:0000313" key="1">
    <source>
        <dbReference type="EMBL" id="KAH7522062.1"/>
    </source>
</evidence>
<comment type="caution">
    <text evidence="1">The sequence shown here is derived from an EMBL/GenBank/DDBJ whole genome shotgun (WGS) entry which is preliminary data.</text>
</comment>
<name>A0A978V3X9_ZIZJJ</name>
<proteinExistence type="predicted"/>
<reference evidence="1" key="1">
    <citation type="journal article" date="2021" name="Front. Plant Sci.">
        <title>Chromosome-Scale Genome Assembly for Chinese Sour Jujube and Insights Into Its Genome Evolution and Domestication Signature.</title>
        <authorList>
            <person name="Shen L.-Y."/>
            <person name="Luo H."/>
            <person name="Wang X.-L."/>
            <person name="Wang X.-M."/>
            <person name="Qiu X.-J."/>
            <person name="Liu H."/>
            <person name="Zhou S.-S."/>
            <person name="Jia K.-H."/>
            <person name="Nie S."/>
            <person name="Bao Y.-T."/>
            <person name="Zhang R.-G."/>
            <person name="Yun Q.-Z."/>
            <person name="Chai Y.-H."/>
            <person name="Lu J.-Y."/>
            <person name="Li Y."/>
            <person name="Zhao S.-W."/>
            <person name="Mao J.-F."/>
            <person name="Jia S.-G."/>
            <person name="Mao Y.-M."/>
        </authorList>
    </citation>
    <scope>NUCLEOTIDE SEQUENCE</scope>
    <source>
        <strain evidence="1">AT0</strain>
        <tissue evidence="1">Leaf</tissue>
    </source>
</reference>